<name>A0A841GQ91_9GAMM</name>
<feature type="compositionally biased region" description="Gly residues" evidence="1">
    <location>
        <begin position="272"/>
        <end position="290"/>
    </location>
</feature>
<feature type="region of interest" description="Disordered" evidence="1">
    <location>
        <begin position="219"/>
        <end position="290"/>
    </location>
</feature>
<dbReference type="EMBL" id="JACHGR010000005">
    <property type="protein sequence ID" value="MBB6055743.1"/>
    <property type="molecule type" value="Genomic_DNA"/>
</dbReference>
<protein>
    <submittedName>
        <fullName evidence="3">Uncharacterized protein</fullName>
    </submittedName>
</protein>
<dbReference type="PANTHER" id="PTHR37612">
    <property type="entry name" value="FIBROIN HEAVY CHAIN FIB-H LIKE PROTEIN"/>
    <property type="match status" value="1"/>
</dbReference>
<comment type="caution">
    <text evidence="3">The sequence shown here is derived from an EMBL/GenBank/DDBJ whole genome shotgun (WGS) entry which is preliminary data.</text>
</comment>
<dbReference type="Proteomes" id="UP000585721">
    <property type="component" value="Unassembled WGS sequence"/>
</dbReference>
<feature type="signal peptide" evidence="2">
    <location>
        <begin position="1"/>
        <end position="23"/>
    </location>
</feature>
<evidence type="ECO:0000256" key="2">
    <source>
        <dbReference type="SAM" id="SignalP"/>
    </source>
</evidence>
<gene>
    <name evidence="3" type="ORF">HNR75_001661</name>
</gene>
<keyword evidence="2" id="KW-0732">Signal</keyword>
<dbReference type="RefSeq" id="WP_188026493.1">
    <property type="nucleotide sequence ID" value="NZ_JACHGR010000005.1"/>
</dbReference>
<dbReference type="AlphaFoldDB" id="A0A841GQ91"/>
<feature type="compositionally biased region" description="Gly residues" evidence="1">
    <location>
        <begin position="228"/>
        <end position="253"/>
    </location>
</feature>
<evidence type="ECO:0000256" key="1">
    <source>
        <dbReference type="SAM" id="MobiDB-lite"/>
    </source>
</evidence>
<evidence type="ECO:0000313" key="3">
    <source>
        <dbReference type="EMBL" id="MBB6055743.1"/>
    </source>
</evidence>
<evidence type="ECO:0000313" key="4">
    <source>
        <dbReference type="Proteomes" id="UP000585721"/>
    </source>
</evidence>
<keyword evidence="4" id="KW-1185">Reference proteome</keyword>
<dbReference type="InterPro" id="IPR052258">
    <property type="entry name" value="Diverse_Func_Domain-Protein"/>
</dbReference>
<feature type="chain" id="PRO_5032603938" evidence="2">
    <location>
        <begin position="24"/>
        <end position="290"/>
    </location>
</feature>
<organism evidence="3 4">
    <name type="scientific">Tolumonas osonensis</name>
    <dbReference type="NCBI Taxonomy" id="675874"/>
    <lineage>
        <taxon>Bacteria</taxon>
        <taxon>Pseudomonadati</taxon>
        <taxon>Pseudomonadota</taxon>
        <taxon>Gammaproteobacteria</taxon>
        <taxon>Aeromonadales</taxon>
        <taxon>Aeromonadaceae</taxon>
        <taxon>Tolumonas</taxon>
    </lineage>
</organism>
<sequence length="290" mass="30916">MQSGLFKKSALLGLLLLPALSVAADKPIPPAKPETPVVATADKEPIYGYQLMTEEERATFRNQMQTATTEEERQQIRLQHREQMLERAKAQGVTLPEPPVVAPGEQPVFGGRMMTNQEQMQFRTQMQNAATDEERQQIRLQHRERMLERAKAQGVTLTDPPAITPGDEVVFGGQMMTMEERLQFRTQMQNAATDEERQQIRLQHREQMLERAKAQGITLPDMPMMNGQGMGKGMGMGQGGSSSGSGSSGGSGNSSGSSGSSAGSGNSSGSSGNSGSGGNSGGGGSGGNSK</sequence>
<reference evidence="3 4" key="1">
    <citation type="submission" date="2020-08" db="EMBL/GenBank/DDBJ databases">
        <title>Genomic Encyclopedia of Type Strains, Phase IV (KMG-IV): sequencing the most valuable type-strain genomes for metagenomic binning, comparative biology and taxonomic classification.</title>
        <authorList>
            <person name="Goeker M."/>
        </authorList>
    </citation>
    <scope>NUCLEOTIDE SEQUENCE [LARGE SCALE GENOMIC DNA]</scope>
    <source>
        <strain evidence="3 4">DSM 22975</strain>
    </source>
</reference>
<feature type="compositionally biased region" description="Low complexity" evidence="1">
    <location>
        <begin position="254"/>
        <end position="271"/>
    </location>
</feature>
<accession>A0A841GQ91</accession>
<proteinExistence type="predicted"/>
<dbReference type="PANTHER" id="PTHR37612:SF11">
    <property type="entry name" value="GLYCINE-RICH CELL WALL STRUCTURAL PROTEIN 1"/>
    <property type="match status" value="1"/>
</dbReference>